<organism evidence="1 2">
    <name type="scientific">Araneus ventricosus</name>
    <name type="common">Orbweaver spider</name>
    <name type="synonym">Epeira ventricosa</name>
    <dbReference type="NCBI Taxonomy" id="182803"/>
    <lineage>
        <taxon>Eukaryota</taxon>
        <taxon>Metazoa</taxon>
        <taxon>Ecdysozoa</taxon>
        <taxon>Arthropoda</taxon>
        <taxon>Chelicerata</taxon>
        <taxon>Arachnida</taxon>
        <taxon>Araneae</taxon>
        <taxon>Araneomorphae</taxon>
        <taxon>Entelegynae</taxon>
        <taxon>Araneoidea</taxon>
        <taxon>Araneidae</taxon>
        <taxon>Araneus</taxon>
    </lineage>
</organism>
<reference evidence="1 2" key="1">
    <citation type="journal article" date="2019" name="Sci. Rep.">
        <title>Orb-weaving spider Araneus ventricosus genome elucidates the spidroin gene catalogue.</title>
        <authorList>
            <person name="Kono N."/>
            <person name="Nakamura H."/>
            <person name="Ohtoshi R."/>
            <person name="Moran D.A.P."/>
            <person name="Shinohara A."/>
            <person name="Yoshida Y."/>
            <person name="Fujiwara M."/>
            <person name="Mori M."/>
            <person name="Tomita M."/>
            <person name="Arakawa K."/>
        </authorList>
    </citation>
    <scope>NUCLEOTIDE SEQUENCE [LARGE SCALE GENOMIC DNA]</scope>
</reference>
<accession>A0A4Y2GUX7</accession>
<evidence type="ECO:0000313" key="2">
    <source>
        <dbReference type="Proteomes" id="UP000499080"/>
    </source>
</evidence>
<dbReference type="EMBL" id="BGPR01001598">
    <property type="protein sequence ID" value="GBM57570.1"/>
    <property type="molecule type" value="Genomic_DNA"/>
</dbReference>
<comment type="caution">
    <text evidence="1">The sequence shown here is derived from an EMBL/GenBank/DDBJ whole genome shotgun (WGS) entry which is preliminary data.</text>
</comment>
<sequence length="121" mass="13787">MKPVDVIIGPDVRSVKPIAIYRGKNAVKHFMENILKEKEELAAKLTSIVPISMTPQDELDFRSATHCSICKKALKSDRVRNHDHHTGIYLSALHSSCNIKFRLSKKIPVVRQERNRQDEGL</sequence>
<dbReference type="InterPro" id="IPR044925">
    <property type="entry name" value="His-Me_finger_sf"/>
</dbReference>
<proteinExistence type="predicted"/>
<name>A0A4Y2GUX7_ARAVE</name>
<dbReference type="OrthoDB" id="6433996at2759"/>
<dbReference type="SUPFAM" id="SSF54060">
    <property type="entry name" value="His-Me finger endonucleases"/>
    <property type="match status" value="1"/>
</dbReference>
<dbReference type="Proteomes" id="UP000499080">
    <property type="component" value="Unassembled WGS sequence"/>
</dbReference>
<evidence type="ECO:0000313" key="1">
    <source>
        <dbReference type="EMBL" id="GBM57570.1"/>
    </source>
</evidence>
<dbReference type="AlphaFoldDB" id="A0A4Y2GUX7"/>
<gene>
    <name evidence="1" type="ORF">AVEN_97676_1</name>
</gene>
<protein>
    <submittedName>
        <fullName evidence="1">Uncharacterized protein</fullName>
    </submittedName>
</protein>
<keyword evidence="2" id="KW-1185">Reference proteome</keyword>